<dbReference type="InterPro" id="IPR039425">
    <property type="entry name" value="RNA_pol_sigma-70-like"/>
</dbReference>
<dbReference type="InterPro" id="IPR007627">
    <property type="entry name" value="RNA_pol_sigma70_r2"/>
</dbReference>
<dbReference type="InterPro" id="IPR013249">
    <property type="entry name" value="RNA_pol_sigma70_r4_t2"/>
</dbReference>
<dbReference type="NCBIfam" id="TIGR02937">
    <property type="entry name" value="sigma70-ECF"/>
    <property type="match status" value="1"/>
</dbReference>
<dbReference type="PATRIC" id="fig|626887.3.peg.1324"/>
<dbReference type="Proteomes" id="UP000013165">
    <property type="component" value="Unassembled WGS sequence"/>
</dbReference>
<dbReference type="InterPro" id="IPR014284">
    <property type="entry name" value="RNA_pol_sigma-70_dom"/>
</dbReference>
<dbReference type="GO" id="GO:0003677">
    <property type="term" value="F:DNA binding"/>
    <property type="evidence" value="ECO:0007669"/>
    <property type="project" value="InterPro"/>
</dbReference>
<proteinExistence type="inferred from homology"/>
<feature type="domain" description="RNA polymerase sigma-70 region 2" evidence="5">
    <location>
        <begin position="28"/>
        <end position="95"/>
    </location>
</feature>
<accession>N6WU01</accession>
<dbReference type="Gene3D" id="1.10.1740.10">
    <property type="match status" value="1"/>
</dbReference>
<dbReference type="HOGENOM" id="CLU_047691_9_3_6"/>
<evidence type="ECO:0000256" key="1">
    <source>
        <dbReference type="ARBA" id="ARBA00010641"/>
    </source>
</evidence>
<dbReference type="InterPro" id="IPR036388">
    <property type="entry name" value="WH-like_DNA-bd_sf"/>
</dbReference>
<dbReference type="RefSeq" id="WP_004579308.1">
    <property type="nucleotide sequence ID" value="NZ_AP028878.1"/>
</dbReference>
<gene>
    <name evidence="7" type="ORF">J057_06671</name>
</gene>
<keyword evidence="3" id="KW-0731">Sigma factor</keyword>
<evidence type="ECO:0000259" key="6">
    <source>
        <dbReference type="Pfam" id="PF08281"/>
    </source>
</evidence>
<dbReference type="InterPro" id="IPR013324">
    <property type="entry name" value="RNA_pol_sigma_r3/r4-like"/>
</dbReference>
<evidence type="ECO:0000313" key="7">
    <source>
        <dbReference type="EMBL" id="ENO15011.1"/>
    </source>
</evidence>
<evidence type="ECO:0000256" key="4">
    <source>
        <dbReference type="ARBA" id="ARBA00023163"/>
    </source>
</evidence>
<dbReference type="Gene3D" id="1.10.10.10">
    <property type="entry name" value="Winged helix-like DNA-binding domain superfamily/Winged helix DNA-binding domain"/>
    <property type="match status" value="1"/>
</dbReference>
<reference evidence="7 8" key="1">
    <citation type="journal article" date="2013" name="Genome Announc.">
        <title>Genome Sequence of the Polycyclic Aromatic Hydrocarbon-Degrading Bacterium Strain Marinobacter nanhaiticus D15-8WT.</title>
        <authorList>
            <person name="Cui Z."/>
            <person name="Gao W."/>
            <person name="Li Q."/>
            <person name="Xu G."/>
            <person name="Zheng L."/>
        </authorList>
    </citation>
    <scope>NUCLEOTIDE SEQUENCE [LARGE SCALE GENOMIC DNA]</scope>
    <source>
        <strain evidence="7 8">D15-8W</strain>
    </source>
</reference>
<evidence type="ECO:0000259" key="5">
    <source>
        <dbReference type="Pfam" id="PF04542"/>
    </source>
</evidence>
<dbReference type="STRING" id="626887.J057_06671"/>
<keyword evidence="8" id="KW-1185">Reference proteome</keyword>
<name>N6WU01_9GAMM</name>
<dbReference type="eggNOG" id="COG1595">
    <property type="taxonomic scope" value="Bacteria"/>
</dbReference>
<dbReference type="InterPro" id="IPR013325">
    <property type="entry name" value="RNA_pol_sigma_r2"/>
</dbReference>
<dbReference type="GO" id="GO:0016987">
    <property type="term" value="F:sigma factor activity"/>
    <property type="evidence" value="ECO:0007669"/>
    <property type="project" value="UniProtKB-KW"/>
</dbReference>
<dbReference type="OrthoDB" id="9784272at2"/>
<dbReference type="SUPFAM" id="SSF88659">
    <property type="entry name" value="Sigma3 and sigma4 domains of RNA polymerase sigma factors"/>
    <property type="match status" value="1"/>
</dbReference>
<dbReference type="CDD" id="cd06171">
    <property type="entry name" value="Sigma70_r4"/>
    <property type="match status" value="1"/>
</dbReference>
<evidence type="ECO:0000313" key="8">
    <source>
        <dbReference type="Proteomes" id="UP000013165"/>
    </source>
</evidence>
<dbReference type="Pfam" id="PF08281">
    <property type="entry name" value="Sigma70_r4_2"/>
    <property type="match status" value="1"/>
</dbReference>
<feature type="domain" description="RNA polymerase sigma factor 70 region 4 type 2" evidence="6">
    <location>
        <begin position="127"/>
        <end position="178"/>
    </location>
</feature>
<comment type="similarity">
    <text evidence="1">Belongs to the sigma-70 factor family. ECF subfamily.</text>
</comment>
<protein>
    <submittedName>
        <fullName evidence="7">Sigma-70 family RNA polymerase sigma factor</fullName>
    </submittedName>
</protein>
<dbReference type="PANTHER" id="PTHR43133:SF62">
    <property type="entry name" value="RNA POLYMERASE SIGMA FACTOR SIGZ"/>
    <property type="match status" value="1"/>
</dbReference>
<keyword evidence="2" id="KW-0805">Transcription regulation</keyword>
<sequence length="186" mass="20817">MAVETGQAELMALLARVAQHDREAFHSLYDRMAGRMFGVCHKLAGQPELAEEALQDAFIRIWHHAGEYHSERGSPLNWMLTIARYRTLDLMRARKIRQTAGDEMLETVADATPNPLDASLQADGAAALTGCLDELSESQRDSILLSYYKGFTHEELSTALSTPIGTVKSWIRRGLMALKRCLEELQ</sequence>
<dbReference type="PANTHER" id="PTHR43133">
    <property type="entry name" value="RNA POLYMERASE ECF-TYPE SIGMA FACTO"/>
    <property type="match status" value="1"/>
</dbReference>
<evidence type="ECO:0000256" key="2">
    <source>
        <dbReference type="ARBA" id="ARBA00023015"/>
    </source>
</evidence>
<dbReference type="GO" id="GO:0006352">
    <property type="term" value="P:DNA-templated transcription initiation"/>
    <property type="evidence" value="ECO:0007669"/>
    <property type="project" value="InterPro"/>
</dbReference>
<dbReference type="AlphaFoldDB" id="N6WU01"/>
<evidence type="ECO:0000256" key="3">
    <source>
        <dbReference type="ARBA" id="ARBA00023082"/>
    </source>
</evidence>
<dbReference type="Pfam" id="PF04542">
    <property type="entry name" value="Sigma70_r2"/>
    <property type="match status" value="1"/>
</dbReference>
<organism evidence="7 8">
    <name type="scientific">Marinobacter nanhaiticus D15-8W</name>
    <dbReference type="NCBI Taxonomy" id="626887"/>
    <lineage>
        <taxon>Bacteria</taxon>
        <taxon>Pseudomonadati</taxon>
        <taxon>Pseudomonadota</taxon>
        <taxon>Gammaproteobacteria</taxon>
        <taxon>Pseudomonadales</taxon>
        <taxon>Marinobacteraceae</taxon>
        <taxon>Marinobacter</taxon>
    </lineage>
</organism>
<dbReference type="EMBL" id="APLQ01000011">
    <property type="protein sequence ID" value="ENO15011.1"/>
    <property type="molecule type" value="Genomic_DNA"/>
</dbReference>
<dbReference type="SUPFAM" id="SSF88946">
    <property type="entry name" value="Sigma2 domain of RNA polymerase sigma factors"/>
    <property type="match status" value="1"/>
</dbReference>
<keyword evidence="4" id="KW-0804">Transcription</keyword>
<comment type="caution">
    <text evidence="7">The sequence shown here is derived from an EMBL/GenBank/DDBJ whole genome shotgun (WGS) entry which is preliminary data.</text>
</comment>